<dbReference type="KEGG" id="cbab:SMCB_1976"/>
<dbReference type="PROSITE" id="PS50206">
    <property type="entry name" value="RHODANESE_3"/>
    <property type="match status" value="1"/>
</dbReference>
<feature type="domain" description="Rhodanese" evidence="2">
    <location>
        <begin position="41"/>
        <end position="131"/>
    </location>
</feature>
<accession>A0A060NZ87</accession>
<evidence type="ECO:0000259" key="2">
    <source>
        <dbReference type="PROSITE" id="PS50206"/>
    </source>
</evidence>
<dbReference type="OrthoDB" id="9800872at2"/>
<dbReference type="Proteomes" id="UP000066014">
    <property type="component" value="Chromosome"/>
</dbReference>
<sequence>MRPTSLLKAALAALTIMLLNACSPANPALQVSLDDGRALLESGGAVLVDIREPSEHAHGVAPGMVLLPMSQLPARLNELPRDPAKPLLLICNTQNRSARVAEQLHAAGLTHVRFVDGGMSGWARRGWPMVRPGSGG</sequence>
<feature type="chain" id="PRO_5001584610" evidence="1">
    <location>
        <begin position="22"/>
        <end position="136"/>
    </location>
</feature>
<evidence type="ECO:0000256" key="1">
    <source>
        <dbReference type="SAM" id="SignalP"/>
    </source>
</evidence>
<organism evidence="3 4">
    <name type="scientific">Serpentinimonas maccroryi</name>
    <dbReference type="NCBI Taxonomy" id="1458426"/>
    <lineage>
        <taxon>Bacteria</taxon>
        <taxon>Pseudomonadati</taxon>
        <taxon>Pseudomonadota</taxon>
        <taxon>Betaproteobacteria</taxon>
        <taxon>Burkholderiales</taxon>
        <taxon>Comamonadaceae</taxon>
        <taxon>Serpentinimonas</taxon>
    </lineage>
</organism>
<dbReference type="Gene3D" id="3.40.250.10">
    <property type="entry name" value="Rhodanese-like domain"/>
    <property type="match status" value="1"/>
</dbReference>
<feature type="signal peptide" evidence="1">
    <location>
        <begin position="1"/>
        <end position="21"/>
    </location>
</feature>
<dbReference type="GO" id="GO:0016740">
    <property type="term" value="F:transferase activity"/>
    <property type="evidence" value="ECO:0007669"/>
    <property type="project" value="UniProtKB-KW"/>
</dbReference>
<dbReference type="InterPro" id="IPR036873">
    <property type="entry name" value="Rhodanese-like_dom_sf"/>
</dbReference>
<dbReference type="RefSeq" id="WP_045536682.1">
    <property type="nucleotide sequence ID" value="NZ_AP014569.1"/>
</dbReference>
<dbReference type="PANTHER" id="PTHR43031">
    <property type="entry name" value="FAD-DEPENDENT OXIDOREDUCTASE"/>
    <property type="match status" value="1"/>
</dbReference>
<keyword evidence="1" id="KW-0732">Signal</keyword>
<reference evidence="3 4" key="1">
    <citation type="journal article" date="2014" name="Nat. Commun.">
        <title>Physiological and genomic features of highly alkaliphilic hydrogen-utilizing Betaproteobacteria from a continental serpentinizing site.</title>
        <authorList>
            <person name="Suzuki S."/>
            <person name="Kuenen J.G."/>
            <person name="Schipper K."/>
            <person name="van der Velde S."/>
            <person name="Ishii S."/>
            <person name="Wu A."/>
            <person name="Sorokin D.Y."/>
            <person name="Tenney A."/>
            <person name="Meng X.Y."/>
            <person name="Morrill P.L."/>
            <person name="Kamagata Y."/>
            <person name="Muyzer G."/>
            <person name="Nealson K.H."/>
        </authorList>
    </citation>
    <scope>NUCLEOTIDE SEQUENCE [LARGE SCALE GENOMIC DNA]</scope>
    <source>
        <strain evidence="3 4">B1</strain>
    </source>
</reference>
<gene>
    <name evidence="3" type="ORF">SMCB_1976</name>
</gene>
<dbReference type="EMBL" id="AP014569">
    <property type="protein sequence ID" value="BAO84204.1"/>
    <property type="molecule type" value="Genomic_DNA"/>
</dbReference>
<dbReference type="AlphaFoldDB" id="A0A060NZ87"/>
<dbReference type="InterPro" id="IPR001763">
    <property type="entry name" value="Rhodanese-like_dom"/>
</dbReference>
<proteinExistence type="predicted"/>
<evidence type="ECO:0000313" key="3">
    <source>
        <dbReference type="EMBL" id="BAO84204.1"/>
    </source>
</evidence>
<dbReference type="STRING" id="1458426.SMCB_1976"/>
<name>A0A060NZ87_9BURK</name>
<dbReference type="SUPFAM" id="SSF52821">
    <property type="entry name" value="Rhodanese/Cell cycle control phosphatase"/>
    <property type="match status" value="1"/>
</dbReference>
<keyword evidence="3" id="KW-0808">Transferase</keyword>
<dbReference type="HOGENOM" id="CLU_089574_1_4_4"/>
<evidence type="ECO:0000313" key="4">
    <source>
        <dbReference type="Proteomes" id="UP000066014"/>
    </source>
</evidence>
<dbReference type="PANTHER" id="PTHR43031:SF1">
    <property type="entry name" value="PYRIDINE NUCLEOTIDE-DISULPHIDE OXIDOREDUCTASE"/>
    <property type="match status" value="1"/>
</dbReference>
<dbReference type="CDD" id="cd00158">
    <property type="entry name" value="RHOD"/>
    <property type="match status" value="1"/>
</dbReference>
<dbReference type="Pfam" id="PF00581">
    <property type="entry name" value="Rhodanese"/>
    <property type="match status" value="1"/>
</dbReference>
<dbReference type="InterPro" id="IPR050229">
    <property type="entry name" value="GlpE_sulfurtransferase"/>
</dbReference>
<keyword evidence="4" id="KW-1185">Reference proteome</keyword>
<dbReference type="SMART" id="SM00450">
    <property type="entry name" value="RHOD"/>
    <property type="match status" value="1"/>
</dbReference>
<protein>
    <submittedName>
        <fullName evidence="3">Rhodanese-related sulfurtransferase</fullName>
    </submittedName>
</protein>